<organism evidence="1 2">
    <name type="scientific">Zootermopsis nevadensis</name>
    <name type="common">Dampwood termite</name>
    <dbReference type="NCBI Taxonomy" id="136037"/>
    <lineage>
        <taxon>Eukaryota</taxon>
        <taxon>Metazoa</taxon>
        <taxon>Ecdysozoa</taxon>
        <taxon>Arthropoda</taxon>
        <taxon>Hexapoda</taxon>
        <taxon>Insecta</taxon>
        <taxon>Pterygota</taxon>
        <taxon>Neoptera</taxon>
        <taxon>Polyneoptera</taxon>
        <taxon>Dictyoptera</taxon>
        <taxon>Blattodea</taxon>
        <taxon>Blattoidea</taxon>
        <taxon>Termitoidae</taxon>
        <taxon>Termopsidae</taxon>
        <taxon>Zootermopsis</taxon>
    </lineage>
</organism>
<protein>
    <submittedName>
        <fullName evidence="1">Uncharacterized protein</fullName>
    </submittedName>
</protein>
<keyword evidence="2" id="KW-1185">Reference proteome</keyword>
<gene>
    <name evidence="1" type="ORF">L798_15301</name>
</gene>
<proteinExistence type="predicted"/>
<accession>A0A067QYL6</accession>
<sequence>MLNLRFFTDPSKSVLLGLIPADLVCGFINDALGLYTAFLIAFAPNNPTNFPARIDS</sequence>
<evidence type="ECO:0000313" key="2">
    <source>
        <dbReference type="Proteomes" id="UP000027135"/>
    </source>
</evidence>
<dbReference type="EMBL" id="KK853186">
    <property type="protein sequence ID" value="KDR10064.1"/>
    <property type="molecule type" value="Genomic_DNA"/>
</dbReference>
<name>A0A067QYL6_ZOONE</name>
<dbReference type="AlphaFoldDB" id="A0A067QYL6"/>
<dbReference type="InParanoid" id="A0A067QYL6"/>
<evidence type="ECO:0000313" key="1">
    <source>
        <dbReference type="EMBL" id="KDR10064.1"/>
    </source>
</evidence>
<reference evidence="1 2" key="1">
    <citation type="journal article" date="2014" name="Nat. Commun.">
        <title>Molecular traces of alternative social organization in a termite genome.</title>
        <authorList>
            <person name="Terrapon N."/>
            <person name="Li C."/>
            <person name="Robertson H.M."/>
            <person name="Ji L."/>
            <person name="Meng X."/>
            <person name="Booth W."/>
            <person name="Chen Z."/>
            <person name="Childers C.P."/>
            <person name="Glastad K.M."/>
            <person name="Gokhale K."/>
            <person name="Gowin J."/>
            <person name="Gronenberg W."/>
            <person name="Hermansen R.A."/>
            <person name="Hu H."/>
            <person name="Hunt B.G."/>
            <person name="Huylmans A.K."/>
            <person name="Khalil S.M."/>
            <person name="Mitchell R.D."/>
            <person name="Munoz-Torres M.C."/>
            <person name="Mustard J.A."/>
            <person name="Pan H."/>
            <person name="Reese J.T."/>
            <person name="Scharf M.E."/>
            <person name="Sun F."/>
            <person name="Vogel H."/>
            <person name="Xiao J."/>
            <person name="Yang W."/>
            <person name="Yang Z."/>
            <person name="Yang Z."/>
            <person name="Zhou J."/>
            <person name="Zhu J."/>
            <person name="Brent C.S."/>
            <person name="Elsik C.G."/>
            <person name="Goodisman M.A."/>
            <person name="Liberles D.A."/>
            <person name="Roe R.M."/>
            <person name="Vargo E.L."/>
            <person name="Vilcinskas A."/>
            <person name="Wang J."/>
            <person name="Bornberg-Bauer E."/>
            <person name="Korb J."/>
            <person name="Zhang G."/>
            <person name="Liebig J."/>
        </authorList>
    </citation>
    <scope>NUCLEOTIDE SEQUENCE [LARGE SCALE GENOMIC DNA]</scope>
    <source>
        <tissue evidence="1">Whole organism</tissue>
    </source>
</reference>
<dbReference type="Proteomes" id="UP000027135">
    <property type="component" value="Unassembled WGS sequence"/>
</dbReference>